<comment type="similarity">
    <text evidence="2">Belongs to the SLC13A/DASS transporter (TC 2.A.47) family. NADC subfamily.</text>
</comment>
<dbReference type="GO" id="GO:0015141">
    <property type="term" value="F:succinate transmembrane transporter activity"/>
    <property type="evidence" value="ECO:0007669"/>
    <property type="project" value="TreeGrafter"/>
</dbReference>
<dbReference type="OrthoDB" id="6493944at2759"/>
<dbReference type="CDD" id="cd01115">
    <property type="entry name" value="SLC13_permease"/>
    <property type="match status" value="1"/>
</dbReference>
<evidence type="ECO:0000256" key="2">
    <source>
        <dbReference type="ARBA" id="ARBA00006772"/>
    </source>
</evidence>
<dbReference type="Pfam" id="PF00939">
    <property type="entry name" value="Na_sulph_symp"/>
    <property type="match status" value="1"/>
</dbReference>
<keyword evidence="5 7" id="KW-1133">Transmembrane helix</keyword>
<evidence type="ECO:0000313" key="8">
    <source>
        <dbReference type="EMBL" id="CAD6187491.1"/>
    </source>
</evidence>
<dbReference type="InterPro" id="IPR001898">
    <property type="entry name" value="SLC13A/DASS"/>
</dbReference>
<evidence type="ECO:0000256" key="5">
    <source>
        <dbReference type="ARBA" id="ARBA00022989"/>
    </source>
</evidence>
<keyword evidence="4 7" id="KW-0812">Transmembrane</keyword>
<keyword evidence="3" id="KW-0813">Transport</keyword>
<dbReference type="PANTHER" id="PTHR10283:SF82">
    <property type="entry name" value="SOLUTE CARRIER FAMILY 13 MEMBER 2"/>
    <property type="match status" value="1"/>
</dbReference>
<proteinExistence type="inferred from homology"/>
<feature type="transmembrane region" description="Helical" evidence="7">
    <location>
        <begin position="314"/>
        <end position="338"/>
    </location>
</feature>
<evidence type="ECO:0000256" key="7">
    <source>
        <dbReference type="SAM" id="Phobius"/>
    </source>
</evidence>
<dbReference type="GO" id="GO:0005886">
    <property type="term" value="C:plasma membrane"/>
    <property type="evidence" value="ECO:0007669"/>
    <property type="project" value="TreeGrafter"/>
</dbReference>
<feature type="transmembrane region" description="Helical" evidence="7">
    <location>
        <begin position="45"/>
        <end position="68"/>
    </location>
</feature>
<feature type="transmembrane region" description="Helical" evidence="7">
    <location>
        <begin position="88"/>
        <end position="106"/>
    </location>
</feature>
<dbReference type="GO" id="GO:0015137">
    <property type="term" value="F:citrate transmembrane transporter activity"/>
    <property type="evidence" value="ECO:0007669"/>
    <property type="project" value="TreeGrafter"/>
</dbReference>
<comment type="caution">
    <text evidence="8">The sequence shown here is derived from an EMBL/GenBank/DDBJ whole genome shotgun (WGS) entry which is preliminary data.</text>
</comment>
<name>A0A8S1GWM2_9PELO</name>
<feature type="transmembrane region" description="Helical" evidence="7">
    <location>
        <begin position="12"/>
        <end position="33"/>
    </location>
</feature>
<comment type="subcellular location">
    <subcellularLocation>
        <location evidence="1">Membrane</location>
        <topology evidence="1">Multi-pass membrane protein</topology>
    </subcellularLocation>
</comment>
<dbReference type="AlphaFoldDB" id="A0A8S1GWM2"/>
<feature type="transmembrane region" description="Helical" evidence="7">
    <location>
        <begin position="522"/>
        <end position="546"/>
    </location>
</feature>
<reference evidence="8" key="1">
    <citation type="submission" date="2020-10" db="EMBL/GenBank/DDBJ databases">
        <authorList>
            <person name="Kikuchi T."/>
        </authorList>
    </citation>
    <scope>NUCLEOTIDE SEQUENCE</scope>
    <source>
        <strain evidence="8">NKZ352</strain>
    </source>
</reference>
<feature type="transmembrane region" description="Helical" evidence="7">
    <location>
        <begin position="223"/>
        <end position="249"/>
    </location>
</feature>
<accession>A0A8S1GWM2</accession>
<evidence type="ECO:0000256" key="4">
    <source>
        <dbReference type="ARBA" id="ARBA00022692"/>
    </source>
</evidence>
<dbReference type="PROSITE" id="PS01271">
    <property type="entry name" value="NA_SULFATE"/>
    <property type="match status" value="1"/>
</dbReference>
<feature type="transmembrane region" description="Helical" evidence="7">
    <location>
        <begin position="358"/>
        <end position="375"/>
    </location>
</feature>
<feature type="transmembrane region" description="Helical" evidence="7">
    <location>
        <begin position="441"/>
        <end position="470"/>
    </location>
</feature>
<gene>
    <name evidence="8" type="ORF">CAUJ_LOCUS3410</name>
</gene>
<evidence type="ECO:0000256" key="1">
    <source>
        <dbReference type="ARBA" id="ARBA00004141"/>
    </source>
</evidence>
<organism evidence="8 9">
    <name type="scientific">Caenorhabditis auriculariae</name>
    <dbReference type="NCBI Taxonomy" id="2777116"/>
    <lineage>
        <taxon>Eukaryota</taxon>
        <taxon>Metazoa</taxon>
        <taxon>Ecdysozoa</taxon>
        <taxon>Nematoda</taxon>
        <taxon>Chromadorea</taxon>
        <taxon>Rhabditida</taxon>
        <taxon>Rhabditina</taxon>
        <taxon>Rhabditomorpha</taxon>
        <taxon>Rhabditoidea</taxon>
        <taxon>Rhabditidae</taxon>
        <taxon>Peloderinae</taxon>
        <taxon>Caenorhabditis</taxon>
    </lineage>
</organism>
<keyword evidence="6 7" id="KW-0472">Membrane</keyword>
<keyword evidence="9" id="KW-1185">Reference proteome</keyword>
<dbReference type="EMBL" id="CAJGYM010000006">
    <property type="protein sequence ID" value="CAD6187491.1"/>
    <property type="molecule type" value="Genomic_DNA"/>
</dbReference>
<dbReference type="PANTHER" id="PTHR10283">
    <property type="entry name" value="SOLUTE CARRIER FAMILY 13 MEMBER"/>
    <property type="match status" value="1"/>
</dbReference>
<sequence>MAQKSGLSAFLTAYRSSVVIWSSVVALSPLLIFANKEHQQQWRCAYVVAIMGIFWVSEALPLAITAFIPLVLFPTLGIMRGDEVARAYLPDTCFLFMGGLMVALAVEKCELHARIALFVLKIVGSHPAKVMAGFMAVTGFLSMFISNTATTALMVPIVQSVITELVSNHRIEDLIALTEAAASHKKMSVGMRRLSLPNDHLEVIHYDNLDESMSPREKKMAKGLMLSICFAANIGGSATVTGTASNLVLIGQLDELFPGADTGVNFLSWLTFAFPMVICCLIYCWIVLYLMFLRNAPKGSPLVTRKLQDKYNELSPLSFGEAAVVACFTLLLVLWVMREPQVVPGFGELFKEEYVSDSTSAMLIVIFLFLIPQNFPQKTANGRWRSSSGLLDWETVQDRFPWSVLFLLGGGFALAAGVKESGLSHDIGAIMKNLDIFNSNIIMLICTVITVLLTNVCSNTVIASIFIPIVAELARSLKLNPLNFMLPVTISASFAFLLPVATPPNAIVFSSGVLKVKDMMKAGATVTIGCACLAIGNMLLWAGFVFNLHLFPKWARGEAPPADVQDWLTQNNITLPPTTTVMSVLP</sequence>
<feature type="transmembrane region" description="Helical" evidence="7">
    <location>
        <begin position="269"/>
        <end position="293"/>
    </location>
</feature>
<evidence type="ECO:0000313" key="9">
    <source>
        <dbReference type="Proteomes" id="UP000835052"/>
    </source>
</evidence>
<dbReference type="Proteomes" id="UP000835052">
    <property type="component" value="Unassembled WGS sequence"/>
</dbReference>
<feature type="transmembrane region" description="Helical" evidence="7">
    <location>
        <begin position="400"/>
        <end position="418"/>
    </location>
</feature>
<dbReference type="InterPro" id="IPR031312">
    <property type="entry name" value="Na/sul_symport_CS"/>
</dbReference>
<evidence type="ECO:0000256" key="6">
    <source>
        <dbReference type="ARBA" id="ARBA00023136"/>
    </source>
</evidence>
<evidence type="ECO:0000256" key="3">
    <source>
        <dbReference type="ARBA" id="ARBA00022448"/>
    </source>
</evidence>
<protein>
    <submittedName>
        <fullName evidence="8">Uncharacterized protein</fullName>
    </submittedName>
</protein>
<feature type="transmembrane region" description="Helical" evidence="7">
    <location>
        <begin position="482"/>
        <end position="502"/>
    </location>
</feature>